<dbReference type="Proteomes" id="UP000886595">
    <property type="component" value="Unassembled WGS sequence"/>
</dbReference>
<dbReference type="EMBL" id="JAAMPC010000016">
    <property type="protein sequence ID" value="KAG2251501.1"/>
    <property type="molecule type" value="Genomic_DNA"/>
</dbReference>
<sequence>MSPVGFSDGLDTIGTVCFFGGSRFTSRSSVSSPRRSLSLGSSFVSCRSTSLVSINVTQRFPHEDLRRNSSSFPPQVLLTPLTTRDRTSVVCGAPRLTRRSDLETFWLTWTSPSRFTTTNSIPASSRFGSFYCGSGEIRRADVIDVPSPIDGAVSLVDSGEIIAPTSDVPCLVTGACPSNSGMNRKLSIFPIRWPFISKPRLILWAWPFKNYEVTVYIVSPPNLKLMSMVFDDLIYVVTMQRISGGFTGAFSLCLMSYLSFKKNSLPVGSPGWSLSPYLFSMKGDDYLNSMSSFGFSFLIHEGWFSTSLYVTISMLCDSVVKATSTHSSSVSNPLSSSGEELSRLFYIVVVYAFNQRGCIIPSNRCNQAC</sequence>
<keyword evidence="2" id="KW-1185">Reference proteome</keyword>
<name>A0A8X7PGQ9_BRACI</name>
<dbReference type="OrthoDB" id="10527346at2759"/>
<protein>
    <submittedName>
        <fullName evidence="1">Uncharacterized protein</fullName>
    </submittedName>
</protein>
<organism evidence="1 2">
    <name type="scientific">Brassica carinata</name>
    <name type="common">Ethiopian mustard</name>
    <name type="synonym">Abyssinian cabbage</name>
    <dbReference type="NCBI Taxonomy" id="52824"/>
    <lineage>
        <taxon>Eukaryota</taxon>
        <taxon>Viridiplantae</taxon>
        <taxon>Streptophyta</taxon>
        <taxon>Embryophyta</taxon>
        <taxon>Tracheophyta</taxon>
        <taxon>Spermatophyta</taxon>
        <taxon>Magnoliopsida</taxon>
        <taxon>eudicotyledons</taxon>
        <taxon>Gunneridae</taxon>
        <taxon>Pentapetalae</taxon>
        <taxon>rosids</taxon>
        <taxon>malvids</taxon>
        <taxon>Brassicales</taxon>
        <taxon>Brassicaceae</taxon>
        <taxon>Brassiceae</taxon>
        <taxon>Brassica</taxon>
    </lineage>
</organism>
<dbReference type="AlphaFoldDB" id="A0A8X7PGQ9"/>
<comment type="caution">
    <text evidence="1">The sequence shown here is derived from an EMBL/GenBank/DDBJ whole genome shotgun (WGS) entry which is preliminary data.</text>
</comment>
<evidence type="ECO:0000313" key="1">
    <source>
        <dbReference type="EMBL" id="KAG2251501.1"/>
    </source>
</evidence>
<proteinExistence type="predicted"/>
<accession>A0A8X7PGQ9</accession>
<gene>
    <name evidence="1" type="ORF">Bca52824_081637</name>
</gene>
<evidence type="ECO:0000313" key="2">
    <source>
        <dbReference type="Proteomes" id="UP000886595"/>
    </source>
</evidence>
<reference evidence="1 2" key="1">
    <citation type="submission" date="2020-02" db="EMBL/GenBank/DDBJ databases">
        <authorList>
            <person name="Ma Q."/>
            <person name="Huang Y."/>
            <person name="Song X."/>
            <person name="Pei D."/>
        </authorList>
    </citation>
    <scope>NUCLEOTIDE SEQUENCE [LARGE SCALE GENOMIC DNA]</scope>
    <source>
        <strain evidence="1">Sxm20200214</strain>
        <tissue evidence="1">Leaf</tissue>
    </source>
</reference>